<gene>
    <name evidence="2" type="ORF">PQQ63_36335</name>
</gene>
<dbReference type="Pfam" id="PF02515">
    <property type="entry name" value="CoA_transf_3"/>
    <property type="match status" value="1"/>
</dbReference>
<dbReference type="InterPro" id="IPR003673">
    <property type="entry name" value="CoA-Trfase_fam_III"/>
</dbReference>
<dbReference type="GO" id="GO:0016740">
    <property type="term" value="F:transferase activity"/>
    <property type="evidence" value="ECO:0007669"/>
    <property type="project" value="UniProtKB-KW"/>
</dbReference>
<dbReference type="PANTHER" id="PTHR48207:SF4">
    <property type="entry name" value="BLL6097 PROTEIN"/>
    <property type="match status" value="1"/>
</dbReference>
<dbReference type="InterPro" id="IPR050483">
    <property type="entry name" value="CoA-transferase_III_domain"/>
</dbReference>
<evidence type="ECO:0000256" key="1">
    <source>
        <dbReference type="ARBA" id="ARBA00022679"/>
    </source>
</evidence>
<dbReference type="InterPro" id="IPR044855">
    <property type="entry name" value="CoA-Trfase_III_dom3_sf"/>
</dbReference>
<dbReference type="InterPro" id="IPR023606">
    <property type="entry name" value="CoA-Trfase_III_dom_1_sf"/>
</dbReference>
<dbReference type="Gene3D" id="3.40.50.10540">
    <property type="entry name" value="Crotonobetainyl-coa:carnitine coa-transferase, domain 1"/>
    <property type="match status" value="1"/>
</dbReference>
<organism evidence="2 3">
    <name type="scientific">Paraburkholderia metrosideri</name>
    <dbReference type="NCBI Taxonomy" id="580937"/>
    <lineage>
        <taxon>Bacteria</taxon>
        <taxon>Pseudomonadati</taxon>
        <taxon>Pseudomonadota</taxon>
        <taxon>Betaproteobacteria</taxon>
        <taxon>Burkholderiales</taxon>
        <taxon>Burkholderiaceae</taxon>
        <taxon>Paraburkholderia</taxon>
    </lineage>
</organism>
<dbReference type="Gene3D" id="3.30.1540.10">
    <property type="entry name" value="formyl-coa transferase, domain 3"/>
    <property type="match status" value="1"/>
</dbReference>
<reference evidence="2 3" key="1">
    <citation type="journal article" date="2024" name="Chem. Sci.">
        <title>Discovery of megapolipeptins by genome mining of a Burkholderiales bacteria collection.</title>
        <authorList>
            <person name="Paulo B.S."/>
            <person name="Recchia M.J.J."/>
            <person name="Lee S."/>
            <person name="Fergusson C.H."/>
            <person name="Romanowski S.B."/>
            <person name="Hernandez A."/>
            <person name="Krull N."/>
            <person name="Liu D.Y."/>
            <person name="Cavanagh H."/>
            <person name="Bos A."/>
            <person name="Gray C.A."/>
            <person name="Murphy B.T."/>
            <person name="Linington R.G."/>
            <person name="Eustaquio A.S."/>
        </authorList>
    </citation>
    <scope>NUCLEOTIDE SEQUENCE [LARGE SCALE GENOMIC DNA]</scope>
    <source>
        <strain evidence="2 3">RL17-338-BIC-A</strain>
    </source>
</reference>
<name>A0ABW9E4E0_9BURK</name>
<dbReference type="EMBL" id="JAQQCF010000059">
    <property type="protein sequence ID" value="MFM0642158.1"/>
    <property type="molecule type" value="Genomic_DNA"/>
</dbReference>
<dbReference type="RefSeq" id="WP_408238277.1">
    <property type="nucleotide sequence ID" value="NZ_JAQQCF010000059.1"/>
</dbReference>
<protein>
    <submittedName>
        <fullName evidence="2">CoA transferase</fullName>
    </submittedName>
</protein>
<dbReference type="Proteomes" id="UP001629432">
    <property type="component" value="Unassembled WGS sequence"/>
</dbReference>
<keyword evidence="1 2" id="KW-0808">Transferase</keyword>
<dbReference type="PANTHER" id="PTHR48207">
    <property type="entry name" value="SUCCINATE--HYDROXYMETHYLGLUTARATE COA-TRANSFERASE"/>
    <property type="match status" value="1"/>
</dbReference>
<sequence length="398" mass="44192">MRISFKALEYESPEPYGPLAGVKVVDLTSVGMGPYATQILGDMGADVIKIESPEGDVFRHAEPFHSEGMGAIFMNLNRNKDSLTLDLKNTDDLVHLNALIAQADVFVSNVRPRALIKLGLDYETLAKSNERLIYCAAVGFGQDGPYAERPAFDDIIQAMSGMADLQGRNTGAPSYVSTIMADKVAGLTLAYAIPMALYEREKSGRGQAVEVPMFETLVSFCMIEHMGGEVFDPPLGSMGYGRVLSPHRKPYRSKDGFVSVVPYTDAQWQRFFTLSGHPELAADTRFVNARTRSTNFDALYRFLSEIVQLRTTDEWIELLGPADIPVAAVISPEELLEDEHLKQTGFFVKREHPTEGMVRLMNIPTRFSRTPGRIAKLPQRQDAHWHAADHPLVQSEPD</sequence>
<evidence type="ECO:0000313" key="3">
    <source>
        <dbReference type="Proteomes" id="UP001629432"/>
    </source>
</evidence>
<comment type="caution">
    <text evidence="2">The sequence shown here is derived from an EMBL/GenBank/DDBJ whole genome shotgun (WGS) entry which is preliminary data.</text>
</comment>
<dbReference type="SUPFAM" id="SSF89796">
    <property type="entry name" value="CoA-transferase family III (CaiB/BaiF)"/>
    <property type="match status" value="1"/>
</dbReference>
<proteinExistence type="predicted"/>
<evidence type="ECO:0000313" key="2">
    <source>
        <dbReference type="EMBL" id="MFM0642158.1"/>
    </source>
</evidence>
<keyword evidence="3" id="KW-1185">Reference proteome</keyword>
<accession>A0ABW9E4E0</accession>